<dbReference type="EMBL" id="FNHW01000005">
    <property type="protein sequence ID" value="SDN47221.1"/>
    <property type="molecule type" value="Genomic_DNA"/>
</dbReference>
<dbReference type="AlphaFoldDB" id="A0A1H0BNN1"/>
<gene>
    <name evidence="1" type="ORF">SAMN04488137_4585</name>
</gene>
<evidence type="ECO:0000313" key="2">
    <source>
        <dbReference type="Proteomes" id="UP000199544"/>
    </source>
</evidence>
<protein>
    <submittedName>
        <fullName evidence="1">Uncharacterized protein</fullName>
    </submittedName>
</protein>
<sequence>MRSGKKLKSQEYQLIIQTTSHIKIQYRNIKKGIAYVGKQTLDLLKHAETPYRQFVSGKPFANDQAFFRNSRNTLTWIKEHQV</sequence>
<proteinExistence type="predicted"/>
<keyword evidence="2" id="KW-1185">Reference proteome</keyword>
<evidence type="ECO:0000313" key="1">
    <source>
        <dbReference type="EMBL" id="SDN47221.1"/>
    </source>
</evidence>
<reference evidence="2" key="1">
    <citation type="submission" date="2016-10" db="EMBL/GenBank/DDBJ databases">
        <authorList>
            <person name="Varghese N."/>
            <person name="Submissions S."/>
        </authorList>
    </citation>
    <scope>NUCLEOTIDE SEQUENCE [LARGE SCALE GENOMIC DNA]</scope>
    <source>
        <strain evidence="2">CGMCC 1.6854</strain>
    </source>
</reference>
<organism evidence="1 2">
    <name type="scientific">Fictibacillus solisalsi</name>
    <dbReference type="NCBI Taxonomy" id="459525"/>
    <lineage>
        <taxon>Bacteria</taxon>
        <taxon>Bacillati</taxon>
        <taxon>Bacillota</taxon>
        <taxon>Bacilli</taxon>
        <taxon>Bacillales</taxon>
        <taxon>Fictibacillaceae</taxon>
        <taxon>Fictibacillus</taxon>
    </lineage>
</organism>
<dbReference type="STRING" id="459525.SAMN04488137_4585"/>
<name>A0A1H0BNN1_9BACL</name>
<dbReference type="Proteomes" id="UP000199544">
    <property type="component" value="Unassembled WGS sequence"/>
</dbReference>
<accession>A0A1H0BNN1</accession>